<dbReference type="InterPro" id="IPR018193">
    <property type="entry name" value="Glyc_kinase_flavodox-like_fold"/>
</dbReference>
<evidence type="ECO:0000313" key="6">
    <source>
        <dbReference type="Proteomes" id="UP000031189"/>
    </source>
</evidence>
<dbReference type="AlphaFoldDB" id="A0A0B3VY33"/>
<sequence length="384" mass="40606">MKIVIAIDSFKGSLSSIEAANAIKKGIENSKLDAHIEIKPLADGGEGTVDALVDGMNGRRKVVKVCGPATKLVEATYGILDDNKTAIMEIAQAAGITQVSGEEKNPLKTTTYGVGQIIKAAIDEGCRNFIMGIGGSATNDAGVGMLQALGFKFYDENNSLVNLGGKVLNQIKRIDDSGKLKELDECNFKIACDVNNPLFGLNGAAHIYGPQKGATPEIVDELDKGLKNFAEIVKRDLNKDLANTPGAGAAGGLGYGFLTFLNSKLESGIKIILDEIKLEESVKDADIVVTGEGRLDNQTAMGKAPIGVAKLAKKYGAKVIAIAGCTTDDAITCNEEGIDAFFSIVNTAITLKEAMDHKNAENNIINTSTQIFNLVKILSKNEIL</sequence>
<dbReference type="Gene3D" id="3.90.1510.10">
    <property type="entry name" value="Glycerate kinase, domain 2"/>
    <property type="match status" value="1"/>
</dbReference>
<dbReference type="SUPFAM" id="SSF110738">
    <property type="entry name" value="Glycerate kinase I"/>
    <property type="match status" value="1"/>
</dbReference>
<dbReference type="Gene3D" id="3.40.50.10350">
    <property type="entry name" value="Glycerate kinase, domain 1"/>
    <property type="match status" value="1"/>
</dbReference>
<dbReference type="RefSeq" id="WP_039679223.1">
    <property type="nucleotide sequence ID" value="NZ_JWHR01000068.1"/>
</dbReference>
<evidence type="ECO:0000256" key="1">
    <source>
        <dbReference type="ARBA" id="ARBA00006284"/>
    </source>
</evidence>
<evidence type="ECO:0000256" key="3">
    <source>
        <dbReference type="ARBA" id="ARBA00022777"/>
    </source>
</evidence>
<dbReference type="GO" id="GO:0031388">
    <property type="term" value="P:organic acid phosphorylation"/>
    <property type="evidence" value="ECO:0007669"/>
    <property type="project" value="UniProtKB-UniRule"/>
</dbReference>
<dbReference type="EMBL" id="JWHR01000068">
    <property type="protein sequence ID" value="KHS57604.1"/>
    <property type="molecule type" value="Genomic_DNA"/>
</dbReference>
<dbReference type="InterPro" id="IPR018197">
    <property type="entry name" value="Glycerate_kinase_RE-like"/>
</dbReference>
<keyword evidence="3 4" id="KW-0418">Kinase</keyword>
<reference evidence="5 6" key="1">
    <citation type="submission" date="2014-12" db="EMBL/GenBank/DDBJ databases">
        <title>Draft genome sequence of Terrisporobacter sp. 08-306576, isolated from the blood culture of a bacteremia patient.</title>
        <authorList>
            <person name="Lund L.C."/>
            <person name="Sydenham T.V."/>
            <person name="Hogh S.V."/>
            <person name="Skov M.N."/>
            <person name="Kemp M."/>
            <person name="Justesen U.S."/>
        </authorList>
    </citation>
    <scope>NUCLEOTIDE SEQUENCE [LARGE SCALE GENOMIC DNA]</scope>
    <source>
        <strain evidence="5 6">08-306576</strain>
    </source>
</reference>
<keyword evidence="6" id="KW-1185">Reference proteome</keyword>
<dbReference type="NCBIfam" id="TIGR00045">
    <property type="entry name" value="glycerate kinase"/>
    <property type="match status" value="1"/>
</dbReference>
<evidence type="ECO:0000256" key="4">
    <source>
        <dbReference type="PIRNR" id="PIRNR006078"/>
    </source>
</evidence>
<name>A0A0B3VY33_9FIRM</name>
<proteinExistence type="inferred from homology"/>
<dbReference type="Proteomes" id="UP000031189">
    <property type="component" value="Unassembled WGS sequence"/>
</dbReference>
<dbReference type="InterPro" id="IPR004381">
    <property type="entry name" value="Glycerate_kinase"/>
</dbReference>
<keyword evidence="2 4" id="KW-0808">Transferase</keyword>
<protein>
    <submittedName>
        <fullName evidence="5">Glycerate kinase</fullName>
    </submittedName>
</protein>
<dbReference type="InterPro" id="IPR036129">
    <property type="entry name" value="Glycerate_kinase_sf"/>
</dbReference>
<dbReference type="GO" id="GO:0008887">
    <property type="term" value="F:glycerate kinase activity"/>
    <property type="evidence" value="ECO:0007669"/>
    <property type="project" value="UniProtKB-UniRule"/>
</dbReference>
<comment type="similarity">
    <text evidence="1 4">Belongs to the glycerate kinase type-1 family.</text>
</comment>
<dbReference type="STRING" id="1577792.QX51_07165"/>
<evidence type="ECO:0000313" key="5">
    <source>
        <dbReference type="EMBL" id="KHS57604.1"/>
    </source>
</evidence>
<gene>
    <name evidence="5" type="ORF">QX51_07165</name>
</gene>
<comment type="caution">
    <text evidence="5">The sequence shown here is derived from an EMBL/GenBank/DDBJ whole genome shotgun (WGS) entry which is preliminary data.</text>
</comment>
<dbReference type="PANTHER" id="PTHR21599:SF0">
    <property type="entry name" value="GLYCERATE KINASE"/>
    <property type="match status" value="1"/>
</dbReference>
<dbReference type="OrthoDB" id="9774290at2"/>
<dbReference type="Pfam" id="PF02595">
    <property type="entry name" value="Gly_kinase"/>
    <property type="match status" value="1"/>
</dbReference>
<accession>A0A0B3VY33</accession>
<dbReference type="PANTHER" id="PTHR21599">
    <property type="entry name" value="GLYCERATE KINASE"/>
    <property type="match status" value="1"/>
</dbReference>
<evidence type="ECO:0000256" key="2">
    <source>
        <dbReference type="ARBA" id="ARBA00022679"/>
    </source>
</evidence>
<dbReference type="PIRSF" id="PIRSF006078">
    <property type="entry name" value="GlxK"/>
    <property type="match status" value="1"/>
</dbReference>
<organism evidence="5 6">
    <name type="scientific">Terrisporobacter othiniensis</name>
    <dbReference type="NCBI Taxonomy" id="1577792"/>
    <lineage>
        <taxon>Bacteria</taxon>
        <taxon>Bacillati</taxon>
        <taxon>Bacillota</taxon>
        <taxon>Clostridia</taxon>
        <taxon>Peptostreptococcales</taxon>
        <taxon>Peptostreptococcaceae</taxon>
        <taxon>Terrisporobacter</taxon>
    </lineage>
</organism>